<dbReference type="PANTHER" id="PTHR16255:SF6">
    <property type="entry name" value="PROTEIN RETARDED ROOT GROWTH-LIKE"/>
    <property type="match status" value="1"/>
</dbReference>
<reference evidence="1 2" key="1">
    <citation type="journal article" date="2018" name="Science">
        <title>The opium poppy genome and morphinan production.</title>
        <authorList>
            <person name="Guo L."/>
            <person name="Winzer T."/>
            <person name="Yang X."/>
            <person name="Li Y."/>
            <person name="Ning Z."/>
            <person name="He Z."/>
            <person name="Teodor R."/>
            <person name="Lu Y."/>
            <person name="Bowser T.A."/>
            <person name="Graham I.A."/>
            <person name="Ye K."/>
        </authorList>
    </citation>
    <scope>NUCLEOTIDE SEQUENCE [LARGE SCALE GENOMIC DNA]</scope>
    <source>
        <strain evidence="2">cv. HN1</strain>
        <tissue evidence="1">Leaves</tissue>
    </source>
</reference>
<name>A0A4Y7J139_PAPSO</name>
<accession>A0A4Y7J139</accession>
<protein>
    <recommendedName>
        <fullName evidence="3">DUF155 domain-containing protein</fullName>
    </recommendedName>
</protein>
<evidence type="ECO:0008006" key="3">
    <source>
        <dbReference type="Google" id="ProtNLM"/>
    </source>
</evidence>
<dbReference type="Gramene" id="RZC54853">
    <property type="protein sequence ID" value="RZC54853"/>
    <property type="gene ID" value="C5167_013708"/>
</dbReference>
<dbReference type="PANTHER" id="PTHR16255">
    <property type="entry name" value="REQUIRED FOR MEIOTIC NUCLEAR DIVISION PROTEIN 1 HOMOLOG"/>
    <property type="match status" value="1"/>
</dbReference>
<feature type="non-terminal residue" evidence="1">
    <location>
        <position position="206"/>
    </location>
</feature>
<dbReference type="AlphaFoldDB" id="A0A4Y7J139"/>
<evidence type="ECO:0000313" key="2">
    <source>
        <dbReference type="Proteomes" id="UP000316621"/>
    </source>
</evidence>
<evidence type="ECO:0000313" key="1">
    <source>
        <dbReference type="EMBL" id="RZC54853.1"/>
    </source>
</evidence>
<proteinExistence type="predicted"/>
<keyword evidence="2" id="KW-1185">Reference proteome</keyword>
<dbReference type="Proteomes" id="UP000316621">
    <property type="component" value="Chromosome 3"/>
</dbReference>
<organism evidence="1 2">
    <name type="scientific">Papaver somniferum</name>
    <name type="common">Opium poppy</name>
    <dbReference type="NCBI Taxonomy" id="3469"/>
    <lineage>
        <taxon>Eukaryota</taxon>
        <taxon>Viridiplantae</taxon>
        <taxon>Streptophyta</taxon>
        <taxon>Embryophyta</taxon>
        <taxon>Tracheophyta</taxon>
        <taxon>Spermatophyta</taxon>
        <taxon>Magnoliopsida</taxon>
        <taxon>Ranunculales</taxon>
        <taxon>Papaveraceae</taxon>
        <taxon>Papaveroideae</taxon>
        <taxon>Papaver</taxon>
    </lineage>
</organism>
<sequence>MVNYQASLSSEVSGLKMKHLLPSIPVRAYCLTDRIDLEGLMVENQANLVPHAPGTGRYALLRFDQLTNSRAPRDLGAKLIGISHSYMVVSPYGSVTMFNMHDREVGRYLEIIKRHASVSLLEMIKCGGDSVLGQSVALDYYCCLVDELVNEYSPVNIGLEGSGTCRSWIKQIILLCKTQEIATAIYSEPAWAIPLFRSDIAGKEDT</sequence>
<dbReference type="InterPro" id="IPR051624">
    <property type="entry name" value="RMD1/Sad1-interacting"/>
</dbReference>
<gene>
    <name evidence="1" type="ORF">C5167_013708</name>
</gene>
<dbReference type="EMBL" id="CM010717">
    <property type="protein sequence ID" value="RZC54853.1"/>
    <property type="molecule type" value="Genomic_DNA"/>
</dbReference>